<feature type="region of interest" description="Disordered" evidence="1">
    <location>
        <begin position="125"/>
        <end position="170"/>
    </location>
</feature>
<proteinExistence type="predicted"/>
<name>A0A6V8LGB0_9ACTN</name>
<accession>A0A6V8LGB0</accession>
<reference evidence="2 3" key="1">
    <citation type="submission" date="2020-03" db="EMBL/GenBank/DDBJ databases">
        <title>Whole genome shotgun sequence of Phytohabitans rumicis NBRC 108638.</title>
        <authorList>
            <person name="Komaki H."/>
            <person name="Tamura T."/>
        </authorList>
    </citation>
    <scope>NUCLEOTIDE SEQUENCE [LARGE SCALE GENOMIC DNA]</scope>
    <source>
        <strain evidence="2 3">NBRC 108638</strain>
    </source>
</reference>
<gene>
    <name evidence="2" type="ORF">Prum_075700</name>
</gene>
<reference evidence="2 3" key="2">
    <citation type="submission" date="2020-03" db="EMBL/GenBank/DDBJ databases">
        <authorList>
            <person name="Ichikawa N."/>
            <person name="Kimura A."/>
            <person name="Kitahashi Y."/>
            <person name="Uohara A."/>
        </authorList>
    </citation>
    <scope>NUCLEOTIDE SEQUENCE [LARGE SCALE GENOMIC DNA]</scope>
    <source>
        <strain evidence="2 3">NBRC 108638</strain>
    </source>
</reference>
<organism evidence="2 3">
    <name type="scientific">Phytohabitans rumicis</name>
    <dbReference type="NCBI Taxonomy" id="1076125"/>
    <lineage>
        <taxon>Bacteria</taxon>
        <taxon>Bacillati</taxon>
        <taxon>Actinomycetota</taxon>
        <taxon>Actinomycetes</taxon>
        <taxon>Micromonosporales</taxon>
        <taxon>Micromonosporaceae</taxon>
    </lineage>
</organism>
<evidence type="ECO:0000313" key="2">
    <source>
        <dbReference type="EMBL" id="GFJ93928.1"/>
    </source>
</evidence>
<evidence type="ECO:0000313" key="3">
    <source>
        <dbReference type="Proteomes" id="UP000482960"/>
    </source>
</evidence>
<comment type="caution">
    <text evidence="2">The sequence shown here is derived from an EMBL/GenBank/DDBJ whole genome shotgun (WGS) entry which is preliminary data.</text>
</comment>
<feature type="compositionally biased region" description="Low complexity" evidence="1">
    <location>
        <begin position="128"/>
        <end position="144"/>
    </location>
</feature>
<protein>
    <submittedName>
        <fullName evidence="2">Uncharacterized protein</fullName>
    </submittedName>
</protein>
<dbReference type="EMBL" id="BLPG01000001">
    <property type="protein sequence ID" value="GFJ93928.1"/>
    <property type="molecule type" value="Genomic_DNA"/>
</dbReference>
<keyword evidence="3" id="KW-1185">Reference proteome</keyword>
<dbReference type="RefSeq" id="WP_173080796.1">
    <property type="nucleotide sequence ID" value="NZ_BAABJB010000001.1"/>
</dbReference>
<dbReference type="Proteomes" id="UP000482960">
    <property type="component" value="Unassembled WGS sequence"/>
</dbReference>
<sequence>MFDPHRGFHAAWPGGPPAEVVYAANQAAAQRQQQPYRPVTHLCRTCRGHQVANATDLCPSCGKAEARRHSEPYRQELSAALFRDARTAAATASRARVPQDFTVTCSTKTLLRTRQETVLSGWLLQDRSSGWPPGTSPHTSGTTSRHWRHTPRRSPPLSPTSGAKAARILS</sequence>
<dbReference type="AlphaFoldDB" id="A0A6V8LGB0"/>
<evidence type="ECO:0000256" key="1">
    <source>
        <dbReference type="SAM" id="MobiDB-lite"/>
    </source>
</evidence>